<organism evidence="1 2">
    <name type="scientific">Trema orientale</name>
    <name type="common">Charcoal tree</name>
    <name type="synonym">Celtis orientalis</name>
    <dbReference type="NCBI Taxonomy" id="63057"/>
    <lineage>
        <taxon>Eukaryota</taxon>
        <taxon>Viridiplantae</taxon>
        <taxon>Streptophyta</taxon>
        <taxon>Embryophyta</taxon>
        <taxon>Tracheophyta</taxon>
        <taxon>Spermatophyta</taxon>
        <taxon>Magnoliopsida</taxon>
        <taxon>eudicotyledons</taxon>
        <taxon>Gunneridae</taxon>
        <taxon>Pentapetalae</taxon>
        <taxon>rosids</taxon>
        <taxon>fabids</taxon>
        <taxon>Rosales</taxon>
        <taxon>Cannabaceae</taxon>
        <taxon>Trema</taxon>
    </lineage>
</organism>
<evidence type="ECO:0000313" key="2">
    <source>
        <dbReference type="Proteomes" id="UP000237000"/>
    </source>
</evidence>
<proteinExistence type="predicted"/>
<dbReference type="AlphaFoldDB" id="A0A2P5G049"/>
<gene>
    <name evidence="1" type="ORF">TorRG33x02_006190</name>
</gene>
<name>A0A2P5G049_TREOI</name>
<dbReference type="EMBL" id="JXTC01000002">
    <property type="protein sequence ID" value="POO03414.1"/>
    <property type="molecule type" value="Genomic_DNA"/>
</dbReference>
<evidence type="ECO:0000313" key="1">
    <source>
        <dbReference type="EMBL" id="POO03414.1"/>
    </source>
</evidence>
<accession>A0A2P5G049</accession>
<sequence length="82" mass="9149">MPQESSKSCPYGDCWSSMTRSSLLLSTTCNYAKPARIAIEMMTFSHTWVRIRAVMVTTPSTANTKRLSTTVLARMKGSLLEK</sequence>
<protein>
    <submittedName>
        <fullName evidence="1">Uncharacterized protein</fullName>
    </submittedName>
</protein>
<dbReference type="Proteomes" id="UP000237000">
    <property type="component" value="Unassembled WGS sequence"/>
</dbReference>
<keyword evidence="2" id="KW-1185">Reference proteome</keyword>
<comment type="caution">
    <text evidence="1">The sequence shown here is derived from an EMBL/GenBank/DDBJ whole genome shotgun (WGS) entry which is preliminary data.</text>
</comment>
<dbReference type="InParanoid" id="A0A2P5G049"/>
<reference evidence="2" key="1">
    <citation type="submission" date="2016-06" db="EMBL/GenBank/DDBJ databases">
        <title>Parallel loss of symbiosis genes in relatives of nitrogen-fixing non-legume Parasponia.</title>
        <authorList>
            <person name="Van Velzen R."/>
            <person name="Holmer R."/>
            <person name="Bu F."/>
            <person name="Rutten L."/>
            <person name="Van Zeijl A."/>
            <person name="Liu W."/>
            <person name="Santuari L."/>
            <person name="Cao Q."/>
            <person name="Sharma T."/>
            <person name="Shen D."/>
            <person name="Roswanjaya Y."/>
            <person name="Wardhani T."/>
            <person name="Kalhor M.S."/>
            <person name="Jansen J."/>
            <person name="Van den Hoogen J."/>
            <person name="Gungor B."/>
            <person name="Hartog M."/>
            <person name="Hontelez J."/>
            <person name="Verver J."/>
            <person name="Yang W.-C."/>
            <person name="Schijlen E."/>
            <person name="Repin R."/>
            <person name="Schilthuizen M."/>
            <person name="Schranz E."/>
            <person name="Heidstra R."/>
            <person name="Miyata K."/>
            <person name="Fedorova E."/>
            <person name="Kohlen W."/>
            <person name="Bisseling T."/>
            <person name="Smit S."/>
            <person name="Geurts R."/>
        </authorList>
    </citation>
    <scope>NUCLEOTIDE SEQUENCE [LARGE SCALE GENOMIC DNA]</scope>
    <source>
        <strain evidence="2">cv. RG33-2</strain>
    </source>
</reference>